<dbReference type="InterPro" id="IPR008991">
    <property type="entry name" value="Translation_prot_SH3-like_sf"/>
</dbReference>
<comment type="caution">
    <text evidence="2">The sequence shown here is derived from an EMBL/GenBank/DDBJ whole genome shotgun (WGS) entry which is preliminary data.</text>
</comment>
<reference evidence="2" key="1">
    <citation type="submission" date="2021-02" db="EMBL/GenBank/DDBJ databases">
        <authorList>
            <person name="Dougan E. K."/>
            <person name="Rhodes N."/>
            <person name="Thang M."/>
            <person name="Chan C."/>
        </authorList>
    </citation>
    <scope>NUCLEOTIDE SEQUENCE</scope>
</reference>
<feature type="domain" description="Translation elongation factor KOW-like" evidence="1">
    <location>
        <begin position="61"/>
        <end position="116"/>
    </location>
</feature>
<name>A0A812IXI8_9DINO</name>
<keyword evidence="3" id="KW-1185">Reference proteome</keyword>
<gene>
    <name evidence="2" type="primary">efp</name>
    <name evidence="2" type="ORF">SNEC2469_LOCUS1006</name>
</gene>
<dbReference type="GO" id="GO:0003746">
    <property type="term" value="F:translation elongation factor activity"/>
    <property type="evidence" value="ECO:0007669"/>
    <property type="project" value="TreeGrafter"/>
</dbReference>
<accession>A0A812IXI8</accession>
<dbReference type="GO" id="GO:0005737">
    <property type="term" value="C:cytoplasm"/>
    <property type="evidence" value="ECO:0007669"/>
    <property type="project" value="TreeGrafter"/>
</dbReference>
<dbReference type="OrthoDB" id="10259892at2759"/>
<dbReference type="InterPro" id="IPR020599">
    <property type="entry name" value="Transl_elong_fac_P/YeiP"/>
</dbReference>
<dbReference type="EMBL" id="CAJNJA010005332">
    <property type="protein sequence ID" value="CAE7188384.1"/>
    <property type="molecule type" value="Genomic_DNA"/>
</dbReference>
<dbReference type="Proteomes" id="UP000601435">
    <property type="component" value="Unassembled WGS sequence"/>
</dbReference>
<dbReference type="Gene3D" id="2.30.30.30">
    <property type="match status" value="1"/>
</dbReference>
<dbReference type="Pfam" id="PF08207">
    <property type="entry name" value="EFP_N"/>
    <property type="match status" value="1"/>
</dbReference>
<dbReference type="AlphaFoldDB" id="A0A812IXI8"/>
<dbReference type="PANTHER" id="PTHR30053:SF14">
    <property type="entry name" value="TRANSLATION ELONGATION FACTOR KOW-LIKE DOMAIN-CONTAINING PROTEIN"/>
    <property type="match status" value="1"/>
</dbReference>
<evidence type="ECO:0000259" key="1">
    <source>
        <dbReference type="Pfam" id="PF08207"/>
    </source>
</evidence>
<dbReference type="InterPro" id="IPR014722">
    <property type="entry name" value="Rib_uL2_dom2"/>
</dbReference>
<dbReference type="SUPFAM" id="SSF50104">
    <property type="entry name" value="Translation proteins SH3-like domain"/>
    <property type="match status" value="1"/>
</dbReference>
<evidence type="ECO:0000313" key="2">
    <source>
        <dbReference type="EMBL" id="CAE7188384.1"/>
    </source>
</evidence>
<dbReference type="InterPro" id="IPR013185">
    <property type="entry name" value="Transl_elong_KOW-like"/>
</dbReference>
<proteinExistence type="predicted"/>
<dbReference type="PANTHER" id="PTHR30053">
    <property type="entry name" value="ELONGATION FACTOR P"/>
    <property type="match status" value="1"/>
</dbReference>
<evidence type="ECO:0000313" key="3">
    <source>
        <dbReference type="Proteomes" id="UP000601435"/>
    </source>
</evidence>
<protein>
    <submittedName>
        <fullName evidence="2">Efp protein</fullName>
    </submittedName>
</protein>
<organism evidence="2 3">
    <name type="scientific">Symbiodinium necroappetens</name>
    <dbReference type="NCBI Taxonomy" id="1628268"/>
    <lineage>
        <taxon>Eukaryota</taxon>
        <taxon>Sar</taxon>
        <taxon>Alveolata</taxon>
        <taxon>Dinophyceae</taxon>
        <taxon>Suessiales</taxon>
        <taxon>Symbiodiniaceae</taxon>
        <taxon>Symbiodinium</taxon>
    </lineage>
</organism>
<sequence>MQPVCSAKPEAHRDQNVYVGEAVRLTSMLQRTLVSARVVANSAQILSKYRAFSTRELIAITDVRKGMTIKIEDKYCDVKEWNPHKQGRGAAAYNITYDELDTGKEKLHKFTSSSKVVKIEPDREECQVLYTKGSGKEEKIVVLADAEYNEVEVPLARFQGHSSVPDGATAVLYKDDGEIMKIVVKQ</sequence>